<comment type="caution">
    <text evidence="2">The sequence shown here is derived from an EMBL/GenBank/DDBJ whole genome shotgun (WGS) entry which is preliminary data.</text>
</comment>
<dbReference type="Proteomes" id="UP000549695">
    <property type="component" value="Unassembled WGS sequence"/>
</dbReference>
<evidence type="ECO:0000256" key="1">
    <source>
        <dbReference type="SAM" id="SignalP"/>
    </source>
</evidence>
<dbReference type="RefSeq" id="WP_179759798.1">
    <property type="nucleotide sequence ID" value="NZ_BAAAJZ010000005.1"/>
</dbReference>
<organism evidence="2 3">
    <name type="scientific">Pseudonocardia alni</name>
    <name type="common">Amycolata alni</name>
    <dbReference type="NCBI Taxonomy" id="33907"/>
    <lineage>
        <taxon>Bacteria</taxon>
        <taxon>Bacillati</taxon>
        <taxon>Actinomycetota</taxon>
        <taxon>Actinomycetes</taxon>
        <taxon>Pseudonocardiales</taxon>
        <taxon>Pseudonocardiaceae</taxon>
        <taxon>Pseudonocardia</taxon>
    </lineage>
</organism>
<sequence>MRSCHGPVAAGLLLLPAIAVGDAAETAAARAAGTIRVSATVLGTTAGPEPVDVGWTDGRGVVRTARVTVGGRVAPGRTVEARRRELPRG</sequence>
<feature type="chain" id="PRO_5038932181" evidence="1">
    <location>
        <begin position="20"/>
        <end position="89"/>
    </location>
</feature>
<gene>
    <name evidence="2" type="ORF">HDA37_000817</name>
</gene>
<keyword evidence="1" id="KW-0732">Signal</keyword>
<protein>
    <submittedName>
        <fullName evidence="2">Uncharacterized protein</fullName>
    </submittedName>
</protein>
<dbReference type="GeneID" id="98050636"/>
<reference evidence="2 3" key="1">
    <citation type="submission" date="2020-07" db="EMBL/GenBank/DDBJ databases">
        <title>Sequencing the genomes of 1000 actinobacteria strains.</title>
        <authorList>
            <person name="Klenk H.-P."/>
        </authorList>
    </citation>
    <scope>NUCLEOTIDE SEQUENCE [LARGE SCALE GENOMIC DNA]</scope>
    <source>
        <strain evidence="2 3">DSM 44749</strain>
    </source>
</reference>
<keyword evidence="3" id="KW-1185">Reference proteome</keyword>
<evidence type="ECO:0000313" key="2">
    <source>
        <dbReference type="EMBL" id="NYG00532.1"/>
    </source>
</evidence>
<dbReference type="EMBL" id="JACCCZ010000001">
    <property type="protein sequence ID" value="NYG00532.1"/>
    <property type="molecule type" value="Genomic_DNA"/>
</dbReference>
<dbReference type="AlphaFoldDB" id="A0A852W4S5"/>
<feature type="signal peptide" evidence="1">
    <location>
        <begin position="1"/>
        <end position="19"/>
    </location>
</feature>
<name>A0A852W4S5_PSEA5</name>
<evidence type="ECO:0000313" key="3">
    <source>
        <dbReference type="Proteomes" id="UP000549695"/>
    </source>
</evidence>
<proteinExistence type="predicted"/>
<accession>A0A852W4S5</accession>